<protein>
    <submittedName>
        <fullName evidence="2">Uncharacterized protein</fullName>
    </submittedName>
</protein>
<accession>A0AAW1LYV7</accession>
<proteinExistence type="predicted"/>
<keyword evidence="3" id="KW-1185">Reference proteome</keyword>
<organism evidence="2 3">
    <name type="scientific">Popillia japonica</name>
    <name type="common">Japanese beetle</name>
    <dbReference type="NCBI Taxonomy" id="7064"/>
    <lineage>
        <taxon>Eukaryota</taxon>
        <taxon>Metazoa</taxon>
        <taxon>Ecdysozoa</taxon>
        <taxon>Arthropoda</taxon>
        <taxon>Hexapoda</taxon>
        <taxon>Insecta</taxon>
        <taxon>Pterygota</taxon>
        <taxon>Neoptera</taxon>
        <taxon>Endopterygota</taxon>
        <taxon>Coleoptera</taxon>
        <taxon>Polyphaga</taxon>
        <taxon>Scarabaeiformia</taxon>
        <taxon>Scarabaeidae</taxon>
        <taxon>Rutelinae</taxon>
        <taxon>Popillia</taxon>
    </lineage>
</organism>
<dbReference type="Proteomes" id="UP001458880">
    <property type="component" value="Unassembled WGS sequence"/>
</dbReference>
<dbReference type="EMBL" id="JASPKY010000074">
    <property type="protein sequence ID" value="KAK9739533.1"/>
    <property type="molecule type" value="Genomic_DNA"/>
</dbReference>
<comment type="caution">
    <text evidence="2">The sequence shown here is derived from an EMBL/GenBank/DDBJ whole genome shotgun (WGS) entry which is preliminary data.</text>
</comment>
<sequence>MEYTDERIGENAELKDEPTEPSKEEFNEVLKNLKQGKAPGPDDICSEFIQNGGPELRERLYKLMSQDRTIYASKYKANVCSTETVRLDGLGNPDFREHASAAYGSSSGLLVLSKS</sequence>
<dbReference type="AlphaFoldDB" id="A0AAW1LYV7"/>
<name>A0AAW1LYV7_POPJA</name>
<evidence type="ECO:0000313" key="3">
    <source>
        <dbReference type="Proteomes" id="UP001458880"/>
    </source>
</evidence>
<evidence type="ECO:0000256" key="1">
    <source>
        <dbReference type="SAM" id="MobiDB-lite"/>
    </source>
</evidence>
<feature type="region of interest" description="Disordered" evidence="1">
    <location>
        <begin position="1"/>
        <end position="23"/>
    </location>
</feature>
<reference evidence="2 3" key="1">
    <citation type="journal article" date="2024" name="BMC Genomics">
        <title>De novo assembly and annotation of Popillia japonica's genome with initial clues to its potential as an invasive pest.</title>
        <authorList>
            <person name="Cucini C."/>
            <person name="Boschi S."/>
            <person name="Funari R."/>
            <person name="Cardaioli E."/>
            <person name="Iannotti N."/>
            <person name="Marturano G."/>
            <person name="Paoli F."/>
            <person name="Bruttini M."/>
            <person name="Carapelli A."/>
            <person name="Frati F."/>
            <person name="Nardi F."/>
        </authorList>
    </citation>
    <scope>NUCLEOTIDE SEQUENCE [LARGE SCALE GENOMIC DNA]</scope>
    <source>
        <strain evidence="2">DMR45628</strain>
    </source>
</reference>
<gene>
    <name evidence="2" type="ORF">QE152_g8955</name>
</gene>
<evidence type="ECO:0000313" key="2">
    <source>
        <dbReference type="EMBL" id="KAK9739533.1"/>
    </source>
</evidence>